<feature type="compositionally biased region" description="Acidic residues" evidence="1">
    <location>
        <begin position="92"/>
        <end position="133"/>
    </location>
</feature>
<dbReference type="EMBL" id="JABANM010014313">
    <property type="protein sequence ID" value="KAF4732839.1"/>
    <property type="molecule type" value="Genomic_DNA"/>
</dbReference>
<organism evidence="3 4">
    <name type="scientific">Perkinsus olseni</name>
    <name type="common">Perkinsus atlanticus</name>
    <dbReference type="NCBI Taxonomy" id="32597"/>
    <lineage>
        <taxon>Eukaryota</taxon>
        <taxon>Sar</taxon>
        <taxon>Alveolata</taxon>
        <taxon>Perkinsozoa</taxon>
        <taxon>Perkinsea</taxon>
        <taxon>Perkinsida</taxon>
        <taxon>Perkinsidae</taxon>
        <taxon>Perkinsus</taxon>
    </lineage>
</organism>
<keyword evidence="2" id="KW-0732">Signal</keyword>
<feature type="signal peptide" evidence="2">
    <location>
        <begin position="1"/>
        <end position="33"/>
    </location>
</feature>
<feature type="non-terminal residue" evidence="3">
    <location>
        <position position="1"/>
    </location>
</feature>
<accession>A0A7J6SIM1</accession>
<feature type="region of interest" description="Disordered" evidence="1">
    <location>
        <begin position="86"/>
        <end position="133"/>
    </location>
</feature>
<sequence>RSLLSCLSALPPMFYRLVIVPLIALTLLFRVDGGTAPQDVATVSEPGQNLPPSEVDEPISILRKKGGDVKKKGGISFNETVRVRPIERLVSSDDDDDDDDDDNYYGEDEYVPLQDEESDTSEGESSDTNEEEE</sequence>
<gene>
    <name evidence="3" type="ORF">FOZ62_010534</name>
</gene>
<protein>
    <submittedName>
        <fullName evidence="3">Uncharacterized protein</fullName>
    </submittedName>
</protein>
<evidence type="ECO:0000256" key="2">
    <source>
        <dbReference type="SAM" id="SignalP"/>
    </source>
</evidence>
<evidence type="ECO:0000313" key="3">
    <source>
        <dbReference type="EMBL" id="KAF4732839.1"/>
    </source>
</evidence>
<feature type="non-terminal residue" evidence="3">
    <location>
        <position position="133"/>
    </location>
</feature>
<dbReference type="Proteomes" id="UP000574390">
    <property type="component" value="Unassembled WGS sequence"/>
</dbReference>
<comment type="caution">
    <text evidence="3">The sequence shown here is derived from an EMBL/GenBank/DDBJ whole genome shotgun (WGS) entry which is preliminary data.</text>
</comment>
<proteinExistence type="predicted"/>
<reference evidence="3 4" key="1">
    <citation type="submission" date="2020-04" db="EMBL/GenBank/DDBJ databases">
        <title>Perkinsus olseni comparative genomics.</title>
        <authorList>
            <person name="Bogema D.R."/>
        </authorList>
    </citation>
    <scope>NUCLEOTIDE SEQUENCE [LARGE SCALE GENOMIC DNA]</scope>
    <source>
        <strain evidence="3">ATCC PRA-205</strain>
    </source>
</reference>
<feature type="chain" id="PRO_5029516680" evidence="2">
    <location>
        <begin position="34"/>
        <end position="133"/>
    </location>
</feature>
<name>A0A7J6SIM1_PEROL</name>
<evidence type="ECO:0000256" key="1">
    <source>
        <dbReference type="SAM" id="MobiDB-lite"/>
    </source>
</evidence>
<dbReference type="AlphaFoldDB" id="A0A7J6SIM1"/>
<evidence type="ECO:0000313" key="4">
    <source>
        <dbReference type="Proteomes" id="UP000574390"/>
    </source>
</evidence>